<dbReference type="EMBL" id="JADWDJ010000010">
    <property type="protein sequence ID" value="KAG5274187.1"/>
    <property type="molecule type" value="Genomic_DNA"/>
</dbReference>
<accession>A0AAV6GJL7</accession>
<proteinExistence type="predicted"/>
<evidence type="ECO:0000313" key="2">
    <source>
        <dbReference type="Proteomes" id="UP000823561"/>
    </source>
</evidence>
<dbReference type="Proteomes" id="UP000823561">
    <property type="component" value="Chromosome 10"/>
</dbReference>
<comment type="caution">
    <text evidence="1">The sequence shown here is derived from an EMBL/GenBank/DDBJ whole genome shotgun (WGS) entry which is preliminary data.</text>
</comment>
<name>A0AAV6GJL7_9TELE</name>
<dbReference type="AlphaFoldDB" id="A0AAV6GJL7"/>
<sequence>MTEEEKNEQDTETLLKYFGAHLYNYLTLPHQVSASMADMTQKVHPLQSCRYLKARNEVGISIYFFGTFYF</sequence>
<evidence type="ECO:0000313" key="1">
    <source>
        <dbReference type="EMBL" id="KAG5274187.1"/>
    </source>
</evidence>
<gene>
    <name evidence="1" type="ORF">AALO_G00133220</name>
</gene>
<reference evidence="1" key="1">
    <citation type="submission" date="2020-10" db="EMBL/GenBank/DDBJ databases">
        <title>Chromosome-scale genome assembly of the Allis shad, Alosa alosa.</title>
        <authorList>
            <person name="Margot Z."/>
            <person name="Christophe K."/>
            <person name="Cabau C."/>
            <person name="Louis A."/>
            <person name="Berthelot C."/>
            <person name="Parey E."/>
            <person name="Roest Crollius H."/>
            <person name="Montfort J."/>
            <person name="Robinson-Rechavi M."/>
            <person name="Bucao C."/>
            <person name="Bouchez O."/>
            <person name="Gislard M."/>
            <person name="Lluch J."/>
            <person name="Milhes M."/>
            <person name="Lampietro C."/>
            <person name="Lopez Roques C."/>
            <person name="Donnadieu C."/>
            <person name="Braasch I."/>
            <person name="Desvignes T."/>
            <person name="Postlethwait J."/>
            <person name="Bobe J."/>
            <person name="Guiguen Y."/>
        </authorList>
    </citation>
    <scope>NUCLEOTIDE SEQUENCE</scope>
    <source>
        <strain evidence="1">M-15738</strain>
        <tissue evidence="1">Blood</tissue>
    </source>
</reference>
<organism evidence="1 2">
    <name type="scientific">Alosa alosa</name>
    <name type="common">allis shad</name>
    <dbReference type="NCBI Taxonomy" id="278164"/>
    <lineage>
        <taxon>Eukaryota</taxon>
        <taxon>Metazoa</taxon>
        <taxon>Chordata</taxon>
        <taxon>Craniata</taxon>
        <taxon>Vertebrata</taxon>
        <taxon>Euteleostomi</taxon>
        <taxon>Actinopterygii</taxon>
        <taxon>Neopterygii</taxon>
        <taxon>Teleostei</taxon>
        <taxon>Clupei</taxon>
        <taxon>Clupeiformes</taxon>
        <taxon>Clupeoidei</taxon>
        <taxon>Clupeidae</taxon>
        <taxon>Alosa</taxon>
    </lineage>
</organism>
<keyword evidence="2" id="KW-1185">Reference proteome</keyword>
<protein>
    <submittedName>
        <fullName evidence="1">Uncharacterized protein</fullName>
    </submittedName>
</protein>